<keyword evidence="9 10" id="KW-1015">Disulfide bond</keyword>
<comment type="subcellular location">
    <subcellularLocation>
        <location evidence="1">Secreted</location>
        <location evidence="1">Extracellular space</location>
        <location evidence="1">Extracellular matrix</location>
        <location evidence="1">Basement membrane</location>
    </subcellularLocation>
</comment>
<protein>
    <recommendedName>
        <fullName evidence="18">Papilin</fullName>
    </recommendedName>
</protein>
<dbReference type="PROSITE" id="PS50279">
    <property type="entry name" value="BPTI_KUNITZ_2"/>
    <property type="match status" value="9"/>
</dbReference>
<dbReference type="PRINTS" id="PR01857">
    <property type="entry name" value="ADAMTSFAMILY"/>
</dbReference>
<dbReference type="InterPro" id="IPR036880">
    <property type="entry name" value="Kunitz_BPTI_sf"/>
</dbReference>
<evidence type="ECO:0000256" key="6">
    <source>
        <dbReference type="ARBA" id="ARBA00022737"/>
    </source>
</evidence>
<evidence type="ECO:0000259" key="14">
    <source>
        <dbReference type="PROSITE" id="PS50900"/>
    </source>
</evidence>
<feature type="domain" description="BPTI/Kunitz inhibitor" evidence="12">
    <location>
        <begin position="1567"/>
        <end position="1617"/>
    </location>
</feature>
<dbReference type="InterPro" id="IPR002223">
    <property type="entry name" value="Kunitz_BPTI"/>
</dbReference>
<feature type="domain" description="Ig-like" evidence="13">
    <location>
        <begin position="2473"/>
        <end position="2565"/>
    </location>
</feature>
<feature type="compositionally biased region" description="Low complexity" evidence="11">
    <location>
        <begin position="1026"/>
        <end position="1092"/>
    </location>
</feature>
<feature type="domain" description="BPTI/Kunitz inhibitor" evidence="12">
    <location>
        <begin position="1625"/>
        <end position="1675"/>
    </location>
</feature>
<dbReference type="SMART" id="SM00131">
    <property type="entry name" value="KU"/>
    <property type="match status" value="9"/>
</dbReference>
<feature type="domain" description="WAP" evidence="15">
    <location>
        <begin position="2173"/>
        <end position="2218"/>
    </location>
</feature>
<feature type="disulfide bond" evidence="10">
    <location>
        <begin position="142"/>
        <end position="172"/>
    </location>
</feature>
<dbReference type="CDD" id="cd00199">
    <property type="entry name" value="WAP"/>
    <property type="match status" value="1"/>
</dbReference>
<dbReference type="InterPro" id="IPR003599">
    <property type="entry name" value="Ig_sub"/>
</dbReference>
<dbReference type="SUPFAM" id="SSF57256">
    <property type="entry name" value="Elafin-like"/>
    <property type="match status" value="1"/>
</dbReference>
<dbReference type="EMBL" id="JAPTSV010000004">
    <property type="protein sequence ID" value="KAJ1528335.1"/>
    <property type="molecule type" value="Genomic_DNA"/>
</dbReference>
<evidence type="ECO:0000259" key="12">
    <source>
        <dbReference type="PROSITE" id="PS50279"/>
    </source>
</evidence>
<evidence type="ECO:0000259" key="15">
    <source>
        <dbReference type="PROSITE" id="PS51390"/>
    </source>
</evidence>
<dbReference type="InterPro" id="IPR036179">
    <property type="entry name" value="Ig-like_dom_sf"/>
</dbReference>
<dbReference type="InterPro" id="IPR020901">
    <property type="entry name" value="Prtase_inh_Kunz-CS"/>
</dbReference>
<feature type="domain" description="BPTI/Kunitz inhibitor" evidence="12">
    <location>
        <begin position="1963"/>
        <end position="2013"/>
    </location>
</feature>
<feature type="compositionally biased region" description="Pro residues" evidence="11">
    <location>
        <begin position="1799"/>
        <end position="1820"/>
    </location>
</feature>
<dbReference type="InterPro" id="IPR010909">
    <property type="entry name" value="PLAC"/>
</dbReference>
<keyword evidence="2" id="KW-0217">Developmental protein</keyword>
<evidence type="ECO:0000256" key="4">
    <source>
        <dbReference type="ARBA" id="ARBA00022690"/>
    </source>
</evidence>
<feature type="region of interest" description="Disordered" evidence="11">
    <location>
        <begin position="1793"/>
        <end position="1823"/>
    </location>
</feature>
<feature type="domain" description="Ig-like" evidence="13">
    <location>
        <begin position="2333"/>
        <end position="2422"/>
    </location>
</feature>
<evidence type="ECO:0008006" key="18">
    <source>
        <dbReference type="Google" id="ProtNLM"/>
    </source>
</evidence>
<dbReference type="Proteomes" id="UP001075354">
    <property type="component" value="Chromosome 4"/>
</dbReference>
<dbReference type="PRINTS" id="PR00759">
    <property type="entry name" value="BASICPTASE"/>
</dbReference>
<accession>A0AAV7XPW1</accession>
<dbReference type="GO" id="GO:0004222">
    <property type="term" value="F:metalloendopeptidase activity"/>
    <property type="evidence" value="ECO:0007669"/>
    <property type="project" value="TreeGrafter"/>
</dbReference>
<dbReference type="FunFam" id="4.10.410.10:FF:000020">
    <property type="entry name" value="Collagen, type VI, alpha 3"/>
    <property type="match status" value="5"/>
</dbReference>
<dbReference type="SMART" id="SM00409">
    <property type="entry name" value="IG"/>
    <property type="match status" value="3"/>
</dbReference>
<feature type="domain" description="Ig-like" evidence="13">
    <location>
        <begin position="2231"/>
        <end position="2327"/>
    </location>
</feature>
<keyword evidence="5" id="KW-0732">Signal</keyword>
<evidence type="ECO:0000256" key="3">
    <source>
        <dbReference type="ARBA" id="ARBA00022525"/>
    </source>
</evidence>
<keyword evidence="4" id="KW-0646">Protease inhibitor</keyword>
<keyword evidence="8" id="KW-0722">Serine protease inhibitor</keyword>
<dbReference type="GO" id="GO:0030198">
    <property type="term" value="P:extracellular matrix organization"/>
    <property type="evidence" value="ECO:0007669"/>
    <property type="project" value="InterPro"/>
</dbReference>
<dbReference type="Gene3D" id="2.20.100.10">
    <property type="entry name" value="Thrombospondin type-1 (TSP1) repeat"/>
    <property type="match status" value="5"/>
</dbReference>
<feature type="domain" description="BPTI/Kunitz inhibitor" evidence="12">
    <location>
        <begin position="1685"/>
        <end position="1735"/>
    </location>
</feature>
<feature type="domain" description="BPTI/Kunitz inhibitor" evidence="12">
    <location>
        <begin position="1887"/>
        <end position="1937"/>
    </location>
</feature>
<evidence type="ECO:0000313" key="16">
    <source>
        <dbReference type="EMBL" id="KAJ1528335.1"/>
    </source>
</evidence>
<dbReference type="PROSITE" id="PS51390">
    <property type="entry name" value="WAP"/>
    <property type="match status" value="1"/>
</dbReference>
<dbReference type="Pfam" id="PF19030">
    <property type="entry name" value="TSP1_ADAMTS"/>
    <property type="match status" value="6"/>
</dbReference>
<dbReference type="Gene3D" id="4.10.410.10">
    <property type="entry name" value="Pancreatic trypsin inhibitor Kunitz domain"/>
    <property type="match status" value="9"/>
</dbReference>
<dbReference type="InterPro" id="IPR013273">
    <property type="entry name" value="ADAMTS/ADAMTS-like"/>
</dbReference>
<evidence type="ECO:0000256" key="9">
    <source>
        <dbReference type="ARBA" id="ARBA00023157"/>
    </source>
</evidence>
<evidence type="ECO:0000256" key="2">
    <source>
        <dbReference type="ARBA" id="ARBA00022473"/>
    </source>
</evidence>
<dbReference type="GO" id="GO:0005604">
    <property type="term" value="C:basement membrane"/>
    <property type="evidence" value="ECO:0007669"/>
    <property type="project" value="UniProtKB-SubCell"/>
</dbReference>
<keyword evidence="7" id="KW-0084">Basement membrane</keyword>
<dbReference type="CDD" id="cd22639">
    <property type="entry name" value="Kunitz_papilin_lacunin-like"/>
    <property type="match status" value="1"/>
</dbReference>
<dbReference type="InterPro" id="IPR010294">
    <property type="entry name" value="ADAMTS_spacer1"/>
</dbReference>
<feature type="compositionally biased region" description="Polar residues" evidence="11">
    <location>
        <begin position="1095"/>
        <end position="1112"/>
    </location>
</feature>
<feature type="compositionally biased region" description="Polar residues" evidence="11">
    <location>
        <begin position="834"/>
        <end position="876"/>
    </location>
</feature>
<feature type="domain" description="BPTI/Kunitz inhibitor" evidence="12">
    <location>
        <begin position="1508"/>
        <end position="1558"/>
    </location>
</feature>
<dbReference type="Pfam" id="PF07679">
    <property type="entry name" value="I-set"/>
    <property type="match status" value="2"/>
</dbReference>
<dbReference type="SMART" id="SM00217">
    <property type="entry name" value="WAP"/>
    <property type="match status" value="1"/>
</dbReference>
<dbReference type="InterPro" id="IPR036645">
    <property type="entry name" value="Elafin-like_sf"/>
</dbReference>
<dbReference type="SUPFAM" id="SSF57362">
    <property type="entry name" value="BPTI-like"/>
    <property type="match status" value="9"/>
</dbReference>
<dbReference type="InterPro" id="IPR036383">
    <property type="entry name" value="TSP1_rpt_sf"/>
</dbReference>
<feature type="compositionally biased region" description="Low complexity" evidence="11">
    <location>
        <begin position="878"/>
        <end position="1011"/>
    </location>
</feature>
<dbReference type="GO" id="GO:0004867">
    <property type="term" value="F:serine-type endopeptidase inhibitor activity"/>
    <property type="evidence" value="ECO:0007669"/>
    <property type="project" value="UniProtKB-KW"/>
</dbReference>
<keyword evidence="7" id="KW-0272">Extracellular matrix</keyword>
<dbReference type="Pfam" id="PF13927">
    <property type="entry name" value="Ig_3"/>
    <property type="match status" value="1"/>
</dbReference>
<keyword evidence="17" id="KW-1185">Reference proteome</keyword>
<dbReference type="Pfam" id="PF05986">
    <property type="entry name" value="ADAMTS_spacer1"/>
    <property type="match status" value="1"/>
</dbReference>
<evidence type="ECO:0000256" key="7">
    <source>
        <dbReference type="ARBA" id="ARBA00022869"/>
    </source>
</evidence>
<dbReference type="SMART" id="SM00209">
    <property type="entry name" value="TSP1"/>
    <property type="match status" value="7"/>
</dbReference>
<feature type="disulfide bond" evidence="10">
    <location>
        <begin position="146"/>
        <end position="177"/>
    </location>
</feature>
<keyword evidence="3" id="KW-0964">Secreted</keyword>
<dbReference type="PANTHER" id="PTHR13723">
    <property type="entry name" value="ADAMTS A DISINTEGRIN AND METALLOPROTEASE WITH THROMBOSPONDIN MOTIFS PROTEASE"/>
    <property type="match status" value="1"/>
</dbReference>
<dbReference type="Pfam" id="PF08686">
    <property type="entry name" value="PLAC"/>
    <property type="match status" value="1"/>
</dbReference>
<feature type="domain" description="BPTI/Kunitz inhibitor" evidence="12">
    <location>
        <begin position="1744"/>
        <end position="1794"/>
    </location>
</feature>
<feature type="domain" description="BPTI/Kunitz inhibitor" evidence="12">
    <location>
        <begin position="2022"/>
        <end position="2072"/>
    </location>
</feature>
<dbReference type="SUPFAM" id="SSF82895">
    <property type="entry name" value="TSP-1 type 1 repeat"/>
    <property type="match status" value="7"/>
</dbReference>
<dbReference type="Pfam" id="PF00090">
    <property type="entry name" value="TSP_1"/>
    <property type="match status" value="1"/>
</dbReference>
<dbReference type="SMART" id="SM00408">
    <property type="entry name" value="IGc2"/>
    <property type="match status" value="3"/>
</dbReference>
<dbReference type="InterPro" id="IPR050439">
    <property type="entry name" value="ADAMTS_ADAMTS-like"/>
</dbReference>
<dbReference type="InterPro" id="IPR008197">
    <property type="entry name" value="WAP_dom"/>
</dbReference>
<dbReference type="FunFam" id="2.60.120.830:FF:000001">
    <property type="entry name" value="A disintegrin and metalloproteinase with thrombospondin motifs 1"/>
    <property type="match status" value="1"/>
</dbReference>
<dbReference type="InterPro" id="IPR000884">
    <property type="entry name" value="TSP1_rpt"/>
</dbReference>
<dbReference type="PROSITE" id="PS50835">
    <property type="entry name" value="IG_LIKE"/>
    <property type="match status" value="3"/>
</dbReference>
<dbReference type="PROSITE" id="PS50900">
    <property type="entry name" value="PLAC"/>
    <property type="match status" value="1"/>
</dbReference>
<dbReference type="PROSITE" id="PS00280">
    <property type="entry name" value="BPTI_KUNITZ_1"/>
    <property type="match status" value="6"/>
</dbReference>
<dbReference type="SUPFAM" id="SSF48726">
    <property type="entry name" value="Immunoglobulin"/>
    <property type="match status" value="3"/>
</dbReference>
<dbReference type="InterPro" id="IPR013098">
    <property type="entry name" value="Ig_I-set"/>
</dbReference>
<feature type="compositionally biased region" description="Basic residues" evidence="11">
    <location>
        <begin position="24"/>
        <end position="35"/>
    </location>
</feature>
<evidence type="ECO:0000259" key="13">
    <source>
        <dbReference type="PROSITE" id="PS50835"/>
    </source>
</evidence>
<dbReference type="Gene3D" id="2.60.40.10">
    <property type="entry name" value="Immunoglobulins"/>
    <property type="match status" value="3"/>
</dbReference>
<comment type="caution">
    <text evidence="16">The sequence shown here is derived from an EMBL/GenBank/DDBJ whole genome shotgun (WGS) entry which is preliminary data.</text>
</comment>
<dbReference type="FunFam" id="4.10.410.10:FF:000005">
    <property type="entry name" value="Pancreatic trypsin inhibitor"/>
    <property type="match status" value="2"/>
</dbReference>
<dbReference type="InterPro" id="IPR007110">
    <property type="entry name" value="Ig-like_dom"/>
</dbReference>
<reference evidence="16" key="1">
    <citation type="submission" date="2022-12" db="EMBL/GenBank/DDBJ databases">
        <title>Chromosome-level genome assembly of the bean flower thrips Megalurothrips usitatus.</title>
        <authorList>
            <person name="Ma L."/>
            <person name="Liu Q."/>
            <person name="Li H."/>
            <person name="Cai W."/>
        </authorList>
    </citation>
    <scope>NUCLEOTIDE SEQUENCE</scope>
    <source>
        <strain evidence="16">Cailab_2022a</strain>
    </source>
</reference>
<feature type="region of interest" description="Disordered" evidence="11">
    <location>
        <begin position="1"/>
        <end position="35"/>
    </location>
</feature>
<evidence type="ECO:0000256" key="8">
    <source>
        <dbReference type="ARBA" id="ARBA00022900"/>
    </source>
</evidence>
<evidence type="ECO:0000256" key="5">
    <source>
        <dbReference type="ARBA" id="ARBA00022729"/>
    </source>
</evidence>
<dbReference type="InterPro" id="IPR013783">
    <property type="entry name" value="Ig-like_fold"/>
</dbReference>
<evidence type="ECO:0000313" key="17">
    <source>
        <dbReference type="Proteomes" id="UP001075354"/>
    </source>
</evidence>
<evidence type="ECO:0000256" key="11">
    <source>
        <dbReference type="SAM" id="MobiDB-lite"/>
    </source>
</evidence>
<dbReference type="Gene3D" id="2.60.120.830">
    <property type="match status" value="1"/>
</dbReference>
<dbReference type="FunFam" id="2.20.100.10:FF:000005">
    <property type="entry name" value="ADAM metallopeptidase with thrombospondin type 1 motif 9"/>
    <property type="match status" value="1"/>
</dbReference>
<dbReference type="Pfam" id="PF00014">
    <property type="entry name" value="Kunitz_BPTI"/>
    <property type="match status" value="9"/>
</dbReference>
<feature type="region of interest" description="Disordered" evidence="11">
    <location>
        <begin position="819"/>
        <end position="1112"/>
    </location>
</feature>
<proteinExistence type="predicted"/>
<dbReference type="Pfam" id="PF00095">
    <property type="entry name" value="WAP"/>
    <property type="match status" value="1"/>
</dbReference>
<keyword evidence="6" id="KW-0677">Repeat</keyword>
<dbReference type="CDD" id="cd00109">
    <property type="entry name" value="Kunitz-type"/>
    <property type="match status" value="8"/>
</dbReference>
<feature type="compositionally biased region" description="Acidic residues" evidence="11">
    <location>
        <begin position="822"/>
        <end position="833"/>
    </location>
</feature>
<gene>
    <name evidence="16" type="ORF">ONE63_006755</name>
</gene>
<dbReference type="GO" id="GO:0005576">
    <property type="term" value="C:extracellular region"/>
    <property type="evidence" value="ECO:0007669"/>
    <property type="project" value="InterPro"/>
</dbReference>
<evidence type="ECO:0000256" key="10">
    <source>
        <dbReference type="PIRSR" id="PIRSR613273-3"/>
    </source>
</evidence>
<dbReference type="GO" id="GO:0006508">
    <property type="term" value="P:proteolysis"/>
    <property type="evidence" value="ECO:0007669"/>
    <property type="project" value="TreeGrafter"/>
</dbReference>
<dbReference type="PROSITE" id="PS50092">
    <property type="entry name" value="TSP1"/>
    <property type="match status" value="6"/>
</dbReference>
<dbReference type="InterPro" id="IPR003598">
    <property type="entry name" value="Ig_sub2"/>
</dbReference>
<evidence type="ECO:0000256" key="1">
    <source>
        <dbReference type="ARBA" id="ARBA00004302"/>
    </source>
</evidence>
<feature type="domain" description="PLAC" evidence="14">
    <location>
        <begin position="2571"/>
        <end position="2610"/>
    </location>
</feature>
<organism evidence="16 17">
    <name type="scientific">Megalurothrips usitatus</name>
    <name type="common">bean blossom thrips</name>
    <dbReference type="NCBI Taxonomy" id="439358"/>
    <lineage>
        <taxon>Eukaryota</taxon>
        <taxon>Metazoa</taxon>
        <taxon>Ecdysozoa</taxon>
        <taxon>Arthropoda</taxon>
        <taxon>Hexapoda</taxon>
        <taxon>Insecta</taxon>
        <taxon>Pterygota</taxon>
        <taxon>Neoptera</taxon>
        <taxon>Paraneoptera</taxon>
        <taxon>Thysanoptera</taxon>
        <taxon>Terebrantia</taxon>
        <taxon>Thripoidea</taxon>
        <taxon>Thripidae</taxon>
        <taxon>Megalurothrips</taxon>
    </lineage>
</organism>
<feature type="domain" description="BPTI/Kunitz inhibitor" evidence="12">
    <location>
        <begin position="1830"/>
        <end position="1880"/>
    </location>
</feature>
<dbReference type="PANTHER" id="PTHR13723:SF281">
    <property type="entry name" value="PAPILIN"/>
    <property type="match status" value="1"/>
</dbReference>
<feature type="disulfide bond" evidence="10">
    <location>
        <begin position="157"/>
        <end position="162"/>
    </location>
</feature>
<name>A0AAV7XPW1_9NEOP</name>
<sequence>MHGRAEQNKANTLVRGDERQAAFPRRRRPGGRKHAHPHTHLFVLITVPHRFCCRSLALLVFILASYFSSATARHAVRHQHDKTIRLKRQHGDEAESKPPEHQHPALGQDGYVPASYVWGGPRAQEGAGSADEWGPWSASGPCSRSCGGGVASQTRRCMGYRCSGADLRYFSCNIQDCPPNAVDFRAEQCTEFDSQLFEGRYYTWVPYTKAPNQCELHCMPKGERFYYRHRRKVADGTHCDEERQNICVDGQCMPVGCDLLLGSRMREDQCRECGGDGTGCTTYTKVFEINDLQAGYNDILLIPAGSTNIKVREVKSSNNYLAVRNTTGHYYINGNWRIDYPRSFYFAGSIFHYERKSDTVLLPPESLSALGPTTEDLYIVLLYQEPGPGLQYEYSVPQGVASRLLDPDSYAWQAAEFSPCSATCGGGYQVRRVSCARKRDMEMVANGLCNTATMPAANQTCAPEPCPPGWLADSWGPCSESCGANGTRTRQVYCGQIMGNGLPSVVDEATCKRLGIAKPPTSEQCGTNDICPTWHVGAWKPCDKLCGIGKKTREVVCFIVREGRKEILSDNYCQTEKPAAEEECSIRPCEGVDWVTSPWSGCEDSCGLVTETRKVHCANKEGKLYDNEQCQAYRKPETERDCLGGGACEYEWFASQWSKCSSKCGPGIRTRKVFCSSWENDTLAKAEDDKCDPELKYSDTEECIGNASCKGEWFVGPWSECSKRCGGGETTRKVLCILNNQTVAITECDADAILSSSESCNKDACGEDETLSVSASPTTTALGPEEVSTIESMSDDDCLKWEWSWDRSNFVTIVNTRFGLDDGSDESTEEPVSEDTTASPEATTVSSATEPSASTVADSSTEGSGATDASSATEPSLATEGSSATEASSGTKASSGTEASTGTGATEASSGTESSAATVSATESSAGTDAYAPASDPSTTDSSTTDPSTTTDPTTTDPSTTDPSTTADSTTEDGTTAVDTTTAGTSTAADASTPAASVTTDAVTTDAPSTDMTGASSEAGFTDVSTEAPGTAATVTAGTASSAGATDTTGSGATEGTDATAASGATDATAASEATEATAATGATDSSATPASEMTDVTTSAGGTTSAFEPWGTTTSATLDRVTNKKIRGKCLIWRRKKPDPELCKTYDFGCCWDNETEAKGPFGEGCPEAKTCNETKFGCCPDDVSPADGPNKENCPESLCAFSLFGCCQDNSSYAEGNNFEGCPEPETVPFNCNDTEFGCCPDLVRPSQGWNNEGCFECEGSGECNSCKDTKFGCCPQSERAATGLFFQGCEGLCEGTKYGCCPDNKTPAKGKKNKGCPKAACTKEKHGCCADGVTPAHGPDQLGCCINTEFGCCQDNMTPAKGANHEGCTCENTKWGCCPDNYTIATGKNNSGCGCRYTEHGCCPDGTTVAPKPGYEGCPCWTYQFGCCADGETVARGPNEQGCGCQETQFGCCEDGVTAARGPGRGQGCECVSTRYGCCPDGSTTAIGPRFEGCDDKPFNPTEACTLDKDLGTCRNFTVRWFFDKEYGDCSRFWYGGCDGNGNRFRSQEECKDVCVQPSGRDVCTLPKIKGPCDGYFPTWYYDADRGQCGQFIYGGCLGNANRFNSHEECNSLCVPEAVDACSAPVEPGPCNGSFPRWAFDKETRSCRQFSYGGCQGNKNSFLTEAACLYKCNRPGESREVCALPREAGECPEKIARWSFDASENRCVPFYHSGCGGNGNTFTSRETCEQDCPRRVAQDVCLQPALTGECHNYTERWYYDALEGHCKQFYYGNCGGNHNNFRSREECQQRCERGGAPPPPAQPQRPPMPEQPQPQPAGPELTVRDICFMPEDPGRCQESVPRWRYDRREGICRQFMYSGCEGNRNNFESREDCERSCANVQDPCELPKVEGPCRLNQRSFYYNARSDQCEQFYYGGCQGNANRFREQAECEQRCVRDPNRAPSLNQRFGDPEGTPQAESCRVRVDPGPCNNFTRQYYFDDRTNECQPFDFGGCGGSANRFVSEEQCNRLCGTLRGQDVCSLPYETGRCRGSIRKWFFDTGVGICREFVYGGCGGNGNRFSSDVECTALCVQHFELPPEGSNASAAGQPDQENAVDVGDRCEAARRECGELRCPYGVAKMVDATGCEVCECYNPCKDMRCPPDQRCGIELVRANHPAASEPSTNFGAVCRLINKPGECPAPSLSSACTTDCRSDADCSGDAKCCYTGCGQSCVNPASDALPVTSAPFPPRQSSEDFADLVRVEEPQVTASEGGYATLRCIATGYPLPSITWRKDSVTIDGIGGRHKILTDGSLQIIGLVRTDSGIYLCIADNGVAPAVTKEFRLDVTDPVPQEAQVIGDLNAEVLVTLGEPAHLQCYAYGYPAPYITWWRADRMLPLTSEQYEQRQDHSLIINHVDLHSLGPYTCQAYNGRGKANSWTVTVKAVGNPVSSSPEDIHYHQYLVAPDQAPARPAYPVYTQAPAEPAAPVTEEPRTYIAPVQTNISTSRREFPVDGDVSIPCQVEGHPIPRVSWYKDGVHLEPSDRVRISDANRLEVLRAGTNDSGTYRCEAANQYSSHWSEVTISVTGTYIHPNCTDNPFFANCKLIVRAQYCTHQYYARFCCRSCTSAGQLPSIGPHLYDAQQEAPQQGGRYGFGRRRRSLARRYLSQLAFLN</sequence>